<dbReference type="EMBL" id="BNAR01000018">
    <property type="protein sequence ID" value="GHH57606.1"/>
    <property type="molecule type" value="Genomic_DNA"/>
</dbReference>
<name>A0ABQ3MTV9_9PSEU</name>
<comment type="caution">
    <text evidence="2">The sequence shown here is derived from an EMBL/GenBank/DDBJ whole genome shotgun (WGS) entry which is preliminary data.</text>
</comment>
<feature type="region of interest" description="Disordered" evidence="1">
    <location>
        <begin position="1"/>
        <end position="21"/>
    </location>
</feature>
<organism evidence="2 3">
    <name type="scientific">Lentzea cavernae</name>
    <dbReference type="NCBI Taxonomy" id="2020703"/>
    <lineage>
        <taxon>Bacteria</taxon>
        <taxon>Bacillati</taxon>
        <taxon>Actinomycetota</taxon>
        <taxon>Actinomycetes</taxon>
        <taxon>Pseudonocardiales</taxon>
        <taxon>Pseudonocardiaceae</taxon>
        <taxon>Lentzea</taxon>
    </lineage>
</organism>
<evidence type="ECO:0000313" key="2">
    <source>
        <dbReference type="EMBL" id="GHH57606.1"/>
    </source>
</evidence>
<evidence type="ECO:0000256" key="1">
    <source>
        <dbReference type="SAM" id="MobiDB-lite"/>
    </source>
</evidence>
<sequence>MTDMLDLGTPPAKAHSKTAPPRDLNARAMCELLERHYRGKDGHRDQDSHATFRELRAPDQVHYADFVAVSLWSSRGLAVDVHEIKVSRADWLTELAKPSKAEAWWPYSTRFWLVVPDASIVKASELPEGWGLMVPPKNANHRVMQKLVKPAVRTPVLPLELLARMLMRGRDEEKRRLETATHEAFVKGAEQARTLTEPARAPMTPAERERLRTLDTLELIVGSPIGNWNSRYNARQIGDAIRWLETVNKLPTNYELANLTKVAEKITATVEELGKLLPEVAPNRTVG</sequence>
<accession>A0ABQ3MTV9</accession>
<reference evidence="3" key="1">
    <citation type="journal article" date="2019" name="Int. J. Syst. Evol. Microbiol.">
        <title>The Global Catalogue of Microorganisms (GCM) 10K type strain sequencing project: providing services to taxonomists for standard genome sequencing and annotation.</title>
        <authorList>
            <consortium name="The Broad Institute Genomics Platform"/>
            <consortium name="The Broad Institute Genome Sequencing Center for Infectious Disease"/>
            <person name="Wu L."/>
            <person name="Ma J."/>
        </authorList>
    </citation>
    <scope>NUCLEOTIDE SEQUENCE [LARGE SCALE GENOMIC DNA]</scope>
    <source>
        <strain evidence="3">CGMCC 4.7367</strain>
    </source>
</reference>
<gene>
    <name evidence="2" type="ORF">GCM10017774_77400</name>
</gene>
<keyword evidence="3" id="KW-1185">Reference proteome</keyword>
<dbReference type="RefSeq" id="WP_191304379.1">
    <property type="nucleotide sequence ID" value="NZ_BNAR01000018.1"/>
</dbReference>
<dbReference type="Proteomes" id="UP000605568">
    <property type="component" value="Unassembled WGS sequence"/>
</dbReference>
<evidence type="ECO:0000313" key="3">
    <source>
        <dbReference type="Proteomes" id="UP000605568"/>
    </source>
</evidence>
<protein>
    <submittedName>
        <fullName evidence="2">Uncharacterized protein</fullName>
    </submittedName>
</protein>
<proteinExistence type="predicted"/>